<gene>
    <name evidence="2" type="ORF">HU200_045772</name>
</gene>
<dbReference type="AlphaFoldDB" id="A0A835AZG8"/>
<feature type="compositionally biased region" description="Basic residues" evidence="1">
    <location>
        <begin position="155"/>
        <end position="164"/>
    </location>
</feature>
<evidence type="ECO:0000256" key="1">
    <source>
        <dbReference type="SAM" id="MobiDB-lite"/>
    </source>
</evidence>
<dbReference type="OrthoDB" id="628205at2759"/>
<feature type="region of interest" description="Disordered" evidence="1">
    <location>
        <begin position="131"/>
        <end position="164"/>
    </location>
</feature>
<dbReference type="Proteomes" id="UP000636709">
    <property type="component" value="Unassembled WGS sequence"/>
</dbReference>
<dbReference type="InterPro" id="IPR040414">
    <property type="entry name" value="CID1/CID2"/>
</dbReference>
<protein>
    <recommendedName>
        <fullName evidence="4">Early response to dehydration 15-like protein</fullName>
    </recommendedName>
</protein>
<reference evidence="2" key="1">
    <citation type="submission" date="2020-07" db="EMBL/GenBank/DDBJ databases">
        <title>Genome sequence and genetic diversity analysis of an under-domesticated orphan crop, white fonio (Digitaria exilis).</title>
        <authorList>
            <person name="Bennetzen J.L."/>
            <person name="Chen S."/>
            <person name="Ma X."/>
            <person name="Wang X."/>
            <person name="Yssel A.E.J."/>
            <person name="Chaluvadi S.R."/>
            <person name="Johnson M."/>
            <person name="Gangashetty P."/>
            <person name="Hamidou F."/>
            <person name="Sanogo M.D."/>
            <person name="Zwaenepoel A."/>
            <person name="Wallace J."/>
            <person name="Van De Peer Y."/>
            <person name="Van Deynze A."/>
        </authorList>
    </citation>
    <scope>NUCLEOTIDE SEQUENCE</scope>
    <source>
        <tissue evidence="2">Leaves</tissue>
    </source>
</reference>
<accession>A0A835AZG8</accession>
<evidence type="ECO:0008006" key="4">
    <source>
        <dbReference type="Google" id="ProtNLM"/>
    </source>
</evidence>
<proteinExistence type="predicted"/>
<name>A0A835AZG8_9POAL</name>
<dbReference type="PANTHER" id="PTHR33790:SF10">
    <property type="entry name" value="PROTEIN EARLY RESPONSIVE TO DEHYDRATION 15"/>
    <property type="match status" value="1"/>
</dbReference>
<evidence type="ECO:0000313" key="3">
    <source>
        <dbReference type="Proteomes" id="UP000636709"/>
    </source>
</evidence>
<comment type="caution">
    <text evidence="2">The sequence shown here is derived from an EMBL/GenBank/DDBJ whole genome shotgun (WGS) entry which is preliminary data.</text>
</comment>
<organism evidence="2 3">
    <name type="scientific">Digitaria exilis</name>
    <dbReference type="NCBI Taxonomy" id="1010633"/>
    <lineage>
        <taxon>Eukaryota</taxon>
        <taxon>Viridiplantae</taxon>
        <taxon>Streptophyta</taxon>
        <taxon>Embryophyta</taxon>
        <taxon>Tracheophyta</taxon>
        <taxon>Spermatophyta</taxon>
        <taxon>Magnoliopsida</taxon>
        <taxon>Liliopsida</taxon>
        <taxon>Poales</taxon>
        <taxon>Poaceae</taxon>
        <taxon>PACMAD clade</taxon>
        <taxon>Panicoideae</taxon>
        <taxon>Panicodae</taxon>
        <taxon>Paniceae</taxon>
        <taxon>Anthephorinae</taxon>
        <taxon>Digitaria</taxon>
    </lineage>
</organism>
<keyword evidence="3" id="KW-1185">Reference proteome</keyword>
<dbReference type="EMBL" id="JACEFO010002125">
    <property type="protein sequence ID" value="KAF8679020.1"/>
    <property type="molecule type" value="Genomic_DNA"/>
</dbReference>
<dbReference type="PANTHER" id="PTHR33790">
    <property type="entry name" value="OS05G0344200 PROTEIN"/>
    <property type="match status" value="1"/>
</dbReference>
<sequence length="164" mass="18388">MSAMAMASSSLNPNAPLFIPAAYRQVEDYSPEWWELVKTTAWFRDHWFRQHQLHEAAYEASLAALPDDADVDLAALLPDDSVDLLDTDDLFYTPDHHHHVAKPAPVLMPGYDLDVLRAVSLGSPMAVVAAPSPRAQQQQQQQQRHADRHVGVRGAARRVIHQPR</sequence>
<evidence type="ECO:0000313" key="2">
    <source>
        <dbReference type="EMBL" id="KAF8679020.1"/>
    </source>
</evidence>